<comment type="similarity">
    <text evidence="1">Belongs to the Gfo/Idh/MocA family.</text>
</comment>
<protein>
    <submittedName>
        <fullName evidence="4">Aldo/keto reductase</fullName>
    </submittedName>
</protein>
<dbReference type="Gene3D" id="3.40.50.720">
    <property type="entry name" value="NAD(P)-binding Rossmann-like Domain"/>
    <property type="match status" value="1"/>
</dbReference>
<dbReference type="AlphaFoldDB" id="A0A9W9Q1M1"/>
<dbReference type="InterPro" id="IPR036291">
    <property type="entry name" value="NAD(P)-bd_dom_sf"/>
</dbReference>
<comment type="caution">
    <text evidence="4">The sequence shown here is derived from an EMBL/GenBank/DDBJ whole genome shotgun (WGS) entry which is preliminary data.</text>
</comment>
<keyword evidence="2" id="KW-0560">Oxidoreductase</keyword>
<name>A0A9W9Q1M1_PENBR</name>
<evidence type="ECO:0000313" key="5">
    <source>
        <dbReference type="Proteomes" id="UP001147695"/>
    </source>
</evidence>
<evidence type="ECO:0000256" key="2">
    <source>
        <dbReference type="ARBA" id="ARBA00023002"/>
    </source>
</evidence>
<proteinExistence type="inferred from homology"/>
<dbReference type="InterPro" id="IPR055170">
    <property type="entry name" value="GFO_IDH_MocA-like_dom"/>
</dbReference>
<accession>A0A9W9Q1M1</accession>
<dbReference type="SUPFAM" id="SSF55347">
    <property type="entry name" value="Glyceraldehyde-3-phosphate dehydrogenase-like, C-terminal domain"/>
    <property type="match status" value="1"/>
</dbReference>
<gene>
    <name evidence="4" type="ORF">N7452_010918</name>
</gene>
<dbReference type="PANTHER" id="PTHR43708:SF5">
    <property type="entry name" value="CONSERVED EXPRESSED OXIDOREDUCTASE (EUROFUNG)-RELATED"/>
    <property type="match status" value="1"/>
</dbReference>
<reference evidence="4" key="2">
    <citation type="journal article" date="2023" name="IMA Fungus">
        <title>Comparative genomic study of the Penicillium genus elucidates a diverse pangenome and 15 lateral gene transfer events.</title>
        <authorList>
            <person name="Petersen C."/>
            <person name="Sorensen T."/>
            <person name="Nielsen M.R."/>
            <person name="Sondergaard T.E."/>
            <person name="Sorensen J.L."/>
            <person name="Fitzpatrick D.A."/>
            <person name="Frisvad J.C."/>
            <person name="Nielsen K.L."/>
        </authorList>
    </citation>
    <scope>NUCLEOTIDE SEQUENCE</scope>
    <source>
        <strain evidence="4">IBT 35673</strain>
    </source>
</reference>
<dbReference type="Pfam" id="PF22725">
    <property type="entry name" value="GFO_IDH_MocA_C3"/>
    <property type="match status" value="1"/>
</dbReference>
<feature type="domain" description="GFO/IDH/MocA-like oxidoreductase" evidence="3">
    <location>
        <begin position="60"/>
        <end position="165"/>
    </location>
</feature>
<dbReference type="Proteomes" id="UP001147695">
    <property type="component" value="Unassembled WGS sequence"/>
</dbReference>
<dbReference type="GO" id="GO:0016491">
    <property type="term" value="F:oxidoreductase activity"/>
    <property type="evidence" value="ECO:0007669"/>
    <property type="project" value="UniProtKB-KW"/>
</dbReference>
<dbReference type="InterPro" id="IPR051317">
    <property type="entry name" value="Gfo/Idh/MocA_oxidoreduct"/>
</dbReference>
<dbReference type="SUPFAM" id="SSF51735">
    <property type="entry name" value="NAD(P)-binding Rossmann-fold domains"/>
    <property type="match status" value="1"/>
</dbReference>
<evidence type="ECO:0000259" key="3">
    <source>
        <dbReference type="Pfam" id="PF22725"/>
    </source>
</evidence>
<dbReference type="EMBL" id="JAPZBQ010000006">
    <property type="protein sequence ID" value="KAJ5322629.1"/>
    <property type="molecule type" value="Genomic_DNA"/>
</dbReference>
<evidence type="ECO:0000313" key="4">
    <source>
        <dbReference type="EMBL" id="KAJ5322629.1"/>
    </source>
</evidence>
<sequence>MGSDDRQLAAAGVPVLKEKPVANSEADFEELCRSNTTVGVVLQRRWQARYIHMKSFLPLVGRILSVRATLAGQYDPPQNGWRVLDIVGTFHDLGVHMLDILVWLFGRPSSGLGLRVEDSPPQARDRESHSSIRWDASDVVGHLYVSEVSLGKGESLLVRGTSGSLHLDGESLIHRDVQGRQTFHMAIQSHKSDAIQGRRSWMHCY</sequence>
<dbReference type="PANTHER" id="PTHR43708">
    <property type="entry name" value="CONSERVED EXPRESSED OXIDOREDUCTASE (EUROFUNG)"/>
    <property type="match status" value="1"/>
</dbReference>
<reference evidence="4" key="1">
    <citation type="submission" date="2022-12" db="EMBL/GenBank/DDBJ databases">
        <authorList>
            <person name="Petersen C."/>
        </authorList>
    </citation>
    <scope>NUCLEOTIDE SEQUENCE</scope>
    <source>
        <strain evidence="4">IBT 35673</strain>
    </source>
</reference>
<dbReference type="Gene3D" id="3.30.360.10">
    <property type="entry name" value="Dihydrodipicolinate Reductase, domain 2"/>
    <property type="match status" value="1"/>
</dbReference>
<organism evidence="4 5">
    <name type="scientific">Penicillium brevicompactum</name>
    <dbReference type="NCBI Taxonomy" id="5074"/>
    <lineage>
        <taxon>Eukaryota</taxon>
        <taxon>Fungi</taxon>
        <taxon>Dikarya</taxon>
        <taxon>Ascomycota</taxon>
        <taxon>Pezizomycotina</taxon>
        <taxon>Eurotiomycetes</taxon>
        <taxon>Eurotiomycetidae</taxon>
        <taxon>Eurotiales</taxon>
        <taxon>Aspergillaceae</taxon>
        <taxon>Penicillium</taxon>
    </lineage>
</organism>
<evidence type="ECO:0000256" key="1">
    <source>
        <dbReference type="ARBA" id="ARBA00010928"/>
    </source>
</evidence>